<dbReference type="RefSeq" id="WP_143861493.1">
    <property type="nucleotide sequence ID" value="NZ_JAMTCV010000003.1"/>
</dbReference>
<reference evidence="1 2" key="1">
    <citation type="submission" date="2017-09" db="EMBL/GenBank/DDBJ databases">
        <authorList>
            <person name="Ehlers B."/>
            <person name="Leendertz F.H."/>
        </authorList>
    </citation>
    <scope>NUCLEOTIDE SEQUENCE [LARGE SCALE GENOMIC DNA]</scope>
    <source>
        <strain evidence="1 2">DSM 45537</strain>
    </source>
</reference>
<evidence type="ECO:0000313" key="1">
    <source>
        <dbReference type="EMBL" id="SNY87584.1"/>
    </source>
</evidence>
<name>A0A285LRM6_9NOCA</name>
<dbReference type="EMBL" id="OBEG01000004">
    <property type="protein sequence ID" value="SNY87584.1"/>
    <property type="molecule type" value="Genomic_DNA"/>
</dbReference>
<organism evidence="1 2">
    <name type="scientific">Nocardia amikacinitolerans</name>
    <dbReference type="NCBI Taxonomy" id="756689"/>
    <lineage>
        <taxon>Bacteria</taxon>
        <taxon>Bacillati</taxon>
        <taxon>Actinomycetota</taxon>
        <taxon>Actinomycetes</taxon>
        <taxon>Mycobacteriales</taxon>
        <taxon>Nocardiaceae</taxon>
        <taxon>Nocardia</taxon>
    </lineage>
</organism>
<protein>
    <submittedName>
        <fullName evidence="1">Uncharacterized protein</fullName>
    </submittedName>
</protein>
<dbReference type="Proteomes" id="UP000219565">
    <property type="component" value="Unassembled WGS sequence"/>
</dbReference>
<proteinExistence type="predicted"/>
<gene>
    <name evidence="1" type="ORF">SAMN04244553_4532</name>
</gene>
<keyword evidence="2" id="KW-1185">Reference proteome</keyword>
<dbReference type="OrthoDB" id="4569491at2"/>
<sequence length="82" mass="8063">MVVDQIGSVTELVAGRGVGAAAALGAAIGDEAAQRVLLGTATLCDVVLASWAMGVDTAQAVVEYAEVALESAVKSVTGSRCA</sequence>
<evidence type="ECO:0000313" key="2">
    <source>
        <dbReference type="Proteomes" id="UP000219565"/>
    </source>
</evidence>
<dbReference type="AlphaFoldDB" id="A0A285LRM6"/>
<accession>A0A285LRM6</accession>